<sequence>MHVQNQQRLIRSGFTIIELLVAIAIIGLLIALLLPAVQQARAAARKTQCANNLKQLGLATHSFHDTHGAYPPARLILNVPRTASDDGGMLVGLDEPTWLVRLLPFMEQSSLHAEWDEYLAYGLNPKSARQQALPVFLCPERHSVDTAVVDEETITITAPCGCPAGTQTVPGGAVADYAANHGDLSPGAISQPTDFYWGGNGTGVIISSRPMGDESGIERNWLDKVRIADVTDGASNTLLIGENHVLGTWKNKTPFNGPAYLGRHLTNFSRIAGPGVPLGHHQNDSRAGSYSFGSSHSGYVQFTMVDGSVRVISTSINTRLLGHLANRHDGETVGEF</sequence>
<evidence type="ECO:0000313" key="3">
    <source>
        <dbReference type="Proteomes" id="UP000263642"/>
    </source>
</evidence>
<organism evidence="2 3">
    <name type="scientific">Gimesia maris</name>
    <dbReference type="NCBI Taxonomy" id="122"/>
    <lineage>
        <taxon>Bacteria</taxon>
        <taxon>Pseudomonadati</taxon>
        <taxon>Planctomycetota</taxon>
        <taxon>Planctomycetia</taxon>
        <taxon>Planctomycetales</taxon>
        <taxon>Planctomycetaceae</taxon>
        <taxon>Gimesia</taxon>
    </lineage>
</organism>
<dbReference type="PANTHER" id="PTHR30093:SF2">
    <property type="entry name" value="TYPE II SECRETION SYSTEM PROTEIN H"/>
    <property type="match status" value="1"/>
</dbReference>
<dbReference type="AlphaFoldDB" id="A0A3D3RDS4"/>
<dbReference type="InterPro" id="IPR045584">
    <property type="entry name" value="Pilin-like"/>
</dbReference>
<proteinExistence type="predicted"/>
<reference evidence="2 3" key="1">
    <citation type="journal article" date="2018" name="Nat. Biotechnol.">
        <title>A standardized bacterial taxonomy based on genome phylogeny substantially revises the tree of life.</title>
        <authorList>
            <person name="Parks D.H."/>
            <person name="Chuvochina M."/>
            <person name="Waite D.W."/>
            <person name="Rinke C."/>
            <person name="Skarshewski A."/>
            <person name="Chaumeil P.A."/>
            <person name="Hugenholtz P."/>
        </authorList>
    </citation>
    <scope>NUCLEOTIDE SEQUENCE [LARGE SCALE GENOMIC DNA]</scope>
    <source>
        <strain evidence="2">UBA9375</strain>
    </source>
</reference>
<dbReference type="Pfam" id="PF07963">
    <property type="entry name" value="N_methyl"/>
    <property type="match status" value="1"/>
</dbReference>
<protein>
    <submittedName>
        <fullName evidence="2">Prepilin-type cleavage/methylation domain-containing protein</fullName>
    </submittedName>
</protein>
<gene>
    <name evidence="2" type="ORF">DIT97_22960</name>
</gene>
<dbReference type="Proteomes" id="UP000263642">
    <property type="component" value="Unassembled WGS sequence"/>
</dbReference>
<evidence type="ECO:0000259" key="1">
    <source>
        <dbReference type="Pfam" id="PF07596"/>
    </source>
</evidence>
<dbReference type="PANTHER" id="PTHR30093">
    <property type="entry name" value="GENERAL SECRETION PATHWAY PROTEIN G"/>
    <property type="match status" value="1"/>
</dbReference>
<dbReference type="InterPro" id="IPR012902">
    <property type="entry name" value="N_methyl_site"/>
</dbReference>
<name>A0A3D3RDS4_9PLAN</name>
<dbReference type="NCBIfam" id="TIGR02532">
    <property type="entry name" value="IV_pilin_GFxxxE"/>
    <property type="match status" value="1"/>
</dbReference>
<evidence type="ECO:0000313" key="2">
    <source>
        <dbReference type="EMBL" id="HCO25740.1"/>
    </source>
</evidence>
<accession>A0A3D3RDS4</accession>
<dbReference type="InterPro" id="IPR011453">
    <property type="entry name" value="DUF1559"/>
</dbReference>
<feature type="domain" description="DUF1559" evidence="1">
    <location>
        <begin position="38"/>
        <end position="317"/>
    </location>
</feature>
<comment type="caution">
    <text evidence="2">The sequence shown here is derived from an EMBL/GenBank/DDBJ whole genome shotgun (WGS) entry which is preliminary data.</text>
</comment>
<dbReference type="SUPFAM" id="SSF54523">
    <property type="entry name" value="Pili subunits"/>
    <property type="match status" value="1"/>
</dbReference>
<dbReference type="Gene3D" id="3.30.700.10">
    <property type="entry name" value="Glycoprotein, Type 4 Pilin"/>
    <property type="match status" value="1"/>
</dbReference>
<dbReference type="Pfam" id="PF07596">
    <property type="entry name" value="SBP_bac_10"/>
    <property type="match status" value="1"/>
</dbReference>
<dbReference type="EMBL" id="DQAY01000135">
    <property type="protein sequence ID" value="HCO25740.1"/>
    <property type="molecule type" value="Genomic_DNA"/>
</dbReference>